<dbReference type="InParanoid" id="A0A409W5F2"/>
<name>A0A409W5F2_PSICY</name>
<dbReference type="Proteomes" id="UP000283269">
    <property type="component" value="Unassembled WGS sequence"/>
</dbReference>
<reference evidence="2 3" key="1">
    <citation type="journal article" date="2018" name="Evol. Lett.">
        <title>Horizontal gene cluster transfer increased hallucinogenic mushroom diversity.</title>
        <authorList>
            <person name="Reynolds H.T."/>
            <person name="Vijayakumar V."/>
            <person name="Gluck-Thaler E."/>
            <person name="Korotkin H.B."/>
            <person name="Matheny P.B."/>
            <person name="Slot J.C."/>
        </authorList>
    </citation>
    <scope>NUCLEOTIDE SEQUENCE [LARGE SCALE GENOMIC DNA]</scope>
    <source>
        <strain evidence="2 3">2631</strain>
    </source>
</reference>
<sequence>MIAVTIATLHTIHVSIHLLHDPHQNGSTCPSDAISKQSRQIKEQVAAAKEAEKAANKKKEVKREKKLTNLAQADNNIILEMQAQEASEPHVCPRQPL</sequence>
<dbReference type="AlphaFoldDB" id="A0A409W5F2"/>
<evidence type="ECO:0000313" key="2">
    <source>
        <dbReference type="EMBL" id="PPQ73712.1"/>
    </source>
</evidence>
<accession>A0A409W5F2</accession>
<dbReference type="EMBL" id="NHYD01003745">
    <property type="protein sequence ID" value="PPQ73712.1"/>
    <property type="molecule type" value="Genomic_DNA"/>
</dbReference>
<evidence type="ECO:0000313" key="3">
    <source>
        <dbReference type="Proteomes" id="UP000283269"/>
    </source>
</evidence>
<protein>
    <submittedName>
        <fullName evidence="2">Uncharacterized protein</fullName>
    </submittedName>
</protein>
<feature type="coiled-coil region" evidence="1">
    <location>
        <begin position="34"/>
        <end position="64"/>
    </location>
</feature>
<proteinExistence type="predicted"/>
<keyword evidence="3" id="KW-1185">Reference proteome</keyword>
<keyword evidence="1" id="KW-0175">Coiled coil</keyword>
<evidence type="ECO:0000256" key="1">
    <source>
        <dbReference type="SAM" id="Coils"/>
    </source>
</evidence>
<comment type="caution">
    <text evidence="2">The sequence shown here is derived from an EMBL/GenBank/DDBJ whole genome shotgun (WGS) entry which is preliminary data.</text>
</comment>
<gene>
    <name evidence="2" type="ORF">CVT25_000803</name>
</gene>
<organism evidence="2 3">
    <name type="scientific">Psilocybe cyanescens</name>
    <dbReference type="NCBI Taxonomy" id="93625"/>
    <lineage>
        <taxon>Eukaryota</taxon>
        <taxon>Fungi</taxon>
        <taxon>Dikarya</taxon>
        <taxon>Basidiomycota</taxon>
        <taxon>Agaricomycotina</taxon>
        <taxon>Agaricomycetes</taxon>
        <taxon>Agaricomycetidae</taxon>
        <taxon>Agaricales</taxon>
        <taxon>Agaricineae</taxon>
        <taxon>Strophariaceae</taxon>
        <taxon>Psilocybe</taxon>
    </lineage>
</organism>